<sequence length="199" mass="21904">QRRKRCDGLLGMRLRRHFVQRVTEARVQARPFARAGEVGFQVDLVQDEVGVHARRLAGDEGARHEVVREARLRRDDDEQPADVRRQQLALVLVGAVQQGGALGDLFDHGLVGGRALQVDDVAHRHVGLLAARDALEEFAVDVGEVVAAVRGDDGARQIVFAHAPARPAYRASALAAQMKSLSDRRLPAECVVHDVVQRR</sequence>
<name>B9TQD1_RICCO</name>
<keyword evidence="2" id="KW-1185">Reference proteome</keyword>
<evidence type="ECO:0000313" key="1">
    <source>
        <dbReference type="EMBL" id="EEF21934.1"/>
    </source>
</evidence>
<dbReference type="EMBL" id="EQ998540">
    <property type="protein sequence ID" value="EEF21934.1"/>
    <property type="molecule type" value="Genomic_DNA"/>
</dbReference>
<feature type="non-terminal residue" evidence="1">
    <location>
        <position position="1"/>
    </location>
</feature>
<protein>
    <submittedName>
        <fullName evidence="1">Uncharacterized protein</fullName>
    </submittedName>
</protein>
<reference evidence="2" key="1">
    <citation type="journal article" date="2010" name="Nat. Biotechnol.">
        <title>Draft genome sequence of the oilseed species Ricinus communis.</title>
        <authorList>
            <person name="Chan A.P."/>
            <person name="Crabtree J."/>
            <person name="Zhao Q."/>
            <person name="Lorenzi H."/>
            <person name="Orvis J."/>
            <person name="Puiu D."/>
            <person name="Melake-Berhan A."/>
            <person name="Jones K.M."/>
            <person name="Redman J."/>
            <person name="Chen G."/>
            <person name="Cahoon E.B."/>
            <person name="Gedil M."/>
            <person name="Stanke M."/>
            <person name="Haas B.J."/>
            <person name="Wortman J.R."/>
            <person name="Fraser-Liggett C.M."/>
            <person name="Ravel J."/>
            <person name="Rabinowicz P.D."/>
        </authorList>
    </citation>
    <scope>NUCLEOTIDE SEQUENCE [LARGE SCALE GENOMIC DNA]</scope>
    <source>
        <strain evidence="2">cv. Hale</strain>
    </source>
</reference>
<dbReference type="InParanoid" id="B9TQD1"/>
<evidence type="ECO:0000313" key="2">
    <source>
        <dbReference type="Proteomes" id="UP000008311"/>
    </source>
</evidence>
<gene>
    <name evidence="1" type="ORF">RCOM_2123120</name>
</gene>
<proteinExistence type="predicted"/>
<organism evidence="1 2">
    <name type="scientific">Ricinus communis</name>
    <name type="common">Castor bean</name>
    <dbReference type="NCBI Taxonomy" id="3988"/>
    <lineage>
        <taxon>Eukaryota</taxon>
        <taxon>Viridiplantae</taxon>
        <taxon>Streptophyta</taxon>
        <taxon>Embryophyta</taxon>
        <taxon>Tracheophyta</taxon>
        <taxon>Spermatophyta</taxon>
        <taxon>Magnoliopsida</taxon>
        <taxon>eudicotyledons</taxon>
        <taxon>Gunneridae</taxon>
        <taxon>Pentapetalae</taxon>
        <taxon>rosids</taxon>
        <taxon>fabids</taxon>
        <taxon>Malpighiales</taxon>
        <taxon>Euphorbiaceae</taxon>
        <taxon>Acalyphoideae</taxon>
        <taxon>Acalypheae</taxon>
        <taxon>Ricinus</taxon>
    </lineage>
</organism>
<dbReference type="Proteomes" id="UP000008311">
    <property type="component" value="Unassembled WGS sequence"/>
</dbReference>
<accession>B9TQD1</accession>
<dbReference type="AlphaFoldDB" id="B9TQD1"/>